<dbReference type="Proteomes" id="UP000248039">
    <property type="component" value="Unassembled WGS sequence"/>
</dbReference>
<reference evidence="2 3" key="1">
    <citation type="submission" date="2018-03" db="EMBL/GenBank/DDBJ databases">
        <title>Bioinformatic expansion and discovery of thiopeptide antibiotics.</title>
        <authorList>
            <person name="Schwalen C.J."/>
            <person name="Hudson G.A."/>
            <person name="Mitchell D.A."/>
        </authorList>
    </citation>
    <scope>NUCLEOTIDE SEQUENCE [LARGE SCALE GENOMIC DNA]</scope>
    <source>
        <strain evidence="2 3">ATCC 21389</strain>
    </source>
</reference>
<dbReference type="Pfam" id="PF04149">
    <property type="entry name" value="DUF397"/>
    <property type="match status" value="1"/>
</dbReference>
<dbReference type="OrthoDB" id="4264690at2"/>
<feature type="domain" description="DUF397" evidence="1">
    <location>
        <begin position="4"/>
        <end position="55"/>
    </location>
</feature>
<comment type="caution">
    <text evidence="2">The sequence shown here is derived from an EMBL/GenBank/DDBJ whole genome shotgun (WGS) entry which is preliminary data.</text>
</comment>
<evidence type="ECO:0000313" key="3">
    <source>
        <dbReference type="Proteomes" id="UP000248039"/>
    </source>
</evidence>
<protein>
    <recommendedName>
        <fullName evidence="1">DUF397 domain-containing protein</fullName>
    </recommendedName>
</protein>
<dbReference type="RefSeq" id="WP_110670876.1">
    <property type="nucleotide sequence ID" value="NZ_PYBW01000056.1"/>
</dbReference>
<name>A0A2V4N1H4_9ACTN</name>
<keyword evidence="3" id="KW-1185">Reference proteome</keyword>
<evidence type="ECO:0000313" key="2">
    <source>
        <dbReference type="EMBL" id="PYC77745.1"/>
    </source>
</evidence>
<dbReference type="AlphaFoldDB" id="A0A2V4N1H4"/>
<gene>
    <name evidence="2" type="ORF">C7C46_17995</name>
</gene>
<accession>A0A2V4N1H4</accession>
<dbReference type="InterPro" id="IPR007278">
    <property type="entry name" value="DUF397"/>
</dbReference>
<sequence>MQQLNWVKPAICEEGNSCPEVAITEDSVYVRSTLHPGVPATQLTHQEWRDLMDGISKGEFAV</sequence>
<organism evidence="2 3">
    <name type="scientific">Streptomyces tateyamensis</name>
    <dbReference type="NCBI Taxonomy" id="565073"/>
    <lineage>
        <taxon>Bacteria</taxon>
        <taxon>Bacillati</taxon>
        <taxon>Actinomycetota</taxon>
        <taxon>Actinomycetes</taxon>
        <taxon>Kitasatosporales</taxon>
        <taxon>Streptomycetaceae</taxon>
        <taxon>Streptomyces</taxon>
    </lineage>
</organism>
<proteinExistence type="predicted"/>
<dbReference type="EMBL" id="PYBW01000056">
    <property type="protein sequence ID" value="PYC77745.1"/>
    <property type="molecule type" value="Genomic_DNA"/>
</dbReference>
<evidence type="ECO:0000259" key="1">
    <source>
        <dbReference type="Pfam" id="PF04149"/>
    </source>
</evidence>